<dbReference type="InterPro" id="IPR027417">
    <property type="entry name" value="P-loop_NTPase"/>
</dbReference>
<dbReference type="InterPro" id="IPR050238">
    <property type="entry name" value="DNA_Rep/Repair_Clamp_Loader"/>
</dbReference>
<dbReference type="Proteomes" id="UP000315891">
    <property type="component" value="Chromosome"/>
</dbReference>
<evidence type="ECO:0000256" key="1">
    <source>
        <dbReference type="ARBA" id="ARBA00012417"/>
    </source>
</evidence>
<proteinExistence type="predicted"/>
<evidence type="ECO:0000256" key="2">
    <source>
        <dbReference type="ARBA" id="ARBA00022932"/>
    </source>
</evidence>
<dbReference type="PANTHER" id="PTHR11669:SF8">
    <property type="entry name" value="DNA POLYMERASE III SUBUNIT DELTA"/>
    <property type="match status" value="1"/>
</dbReference>
<name>A0A516V269_9GAMM</name>
<dbReference type="AlphaFoldDB" id="A0A516V269"/>
<dbReference type="RefSeq" id="WP_143878137.1">
    <property type="nucleotide sequence ID" value="NZ_BAABLZ010000002.1"/>
</dbReference>
<dbReference type="GO" id="GO:0003887">
    <property type="term" value="F:DNA-directed DNA polymerase activity"/>
    <property type="evidence" value="ECO:0007669"/>
    <property type="project" value="UniProtKB-KW"/>
</dbReference>
<evidence type="ECO:0000313" key="5">
    <source>
        <dbReference type="Proteomes" id="UP000315891"/>
    </source>
</evidence>
<dbReference type="EMBL" id="CP041742">
    <property type="protein sequence ID" value="QDQ72622.1"/>
    <property type="molecule type" value="Genomic_DNA"/>
</dbReference>
<keyword evidence="4" id="KW-0808">Transferase</keyword>
<keyword evidence="2" id="KW-0239">DNA-directed DNA polymerase</keyword>
<dbReference type="GO" id="GO:0006261">
    <property type="term" value="P:DNA-templated DNA replication"/>
    <property type="evidence" value="ECO:0007669"/>
    <property type="project" value="TreeGrafter"/>
</dbReference>
<evidence type="ECO:0000256" key="3">
    <source>
        <dbReference type="ARBA" id="ARBA00049244"/>
    </source>
</evidence>
<evidence type="ECO:0000313" key="4">
    <source>
        <dbReference type="EMBL" id="QDQ72622.1"/>
    </source>
</evidence>
<sequence>MRFEFAPWQQRAYAQAVEALAAGRLAHGLLFSGPAGLGQREVAEKLAQRVLCLSPRGDEACGSCRSCALYQSRSQSDPVEVRPDGSLALPHGRPGHPDALFVGFAMNEKTGKPRQELSIEQIRTLSAQLSLTPQYGEARVALIDPADALNTAASNALLKTLEEPQPGRYLWLIAADPSRLPATIRSRCQKLEFRLPPREEALAWLRASGHSKSAEEALDAARGHPGLAAQWLADGSLDLRREVMEDLRALSQGRASATATAQRWNADDALALRLRFAADLALEAAGRLTDPARTRRLAAWFAAANRSRDLLRTTVRADLVVVDLLLQWPVAGERGVAGAKA</sequence>
<accession>A0A516V269</accession>
<dbReference type="Pfam" id="PF13177">
    <property type="entry name" value="DNA_pol3_delta2"/>
    <property type="match status" value="1"/>
</dbReference>
<dbReference type="Gene3D" id="3.40.50.300">
    <property type="entry name" value="P-loop containing nucleotide triphosphate hydrolases"/>
    <property type="match status" value="1"/>
</dbReference>
<keyword evidence="4" id="KW-0548">Nucleotidyltransferase</keyword>
<keyword evidence="5" id="KW-1185">Reference proteome</keyword>
<comment type="catalytic activity">
    <reaction evidence="3">
        <text>DNA(n) + a 2'-deoxyribonucleoside 5'-triphosphate = DNA(n+1) + diphosphate</text>
        <dbReference type="Rhea" id="RHEA:22508"/>
        <dbReference type="Rhea" id="RHEA-COMP:17339"/>
        <dbReference type="Rhea" id="RHEA-COMP:17340"/>
        <dbReference type="ChEBI" id="CHEBI:33019"/>
        <dbReference type="ChEBI" id="CHEBI:61560"/>
        <dbReference type="ChEBI" id="CHEBI:173112"/>
        <dbReference type="EC" id="2.7.7.7"/>
    </reaction>
</comment>
<organism evidence="4 5">
    <name type="scientific">Pseudoluteimonas lycopersici</name>
    <dbReference type="NCBI Taxonomy" id="1324796"/>
    <lineage>
        <taxon>Bacteria</taxon>
        <taxon>Pseudomonadati</taxon>
        <taxon>Pseudomonadota</taxon>
        <taxon>Gammaproteobacteria</taxon>
        <taxon>Lysobacterales</taxon>
        <taxon>Lysobacteraceae</taxon>
        <taxon>Pseudoluteimonas</taxon>
    </lineage>
</organism>
<reference evidence="4 5" key="1">
    <citation type="submission" date="2019-07" db="EMBL/GenBank/DDBJ databases">
        <title>Lysobacter weifangensis sp. nov., isolated from bensulfuron-methyl contaminated farmland soil.</title>
        <authorList>
            <person name="Zhao H."/>
        </authorList>
    </citation>
    <scope>NUCLEOTIDE SEQUENCE [LARGE SCALE GENOMIC DNA]</scope>
    <source>
        <strain evidence="4 5">CC-Bw-6</strain>
    </source>
</reference>
<dbReference type="OrthoDB" id="9811073at2"/>
<dbReference type="GO" id="GO:0009360">
    <property type="term" value="C:DNA polymerase III complex"/>
    <property type="evidence" value="ECO:0007669"/>
    <property type="project" value="TreeGrafter"/>
</dbReference>
<dbReference type="PANTHER" id="PTHR11669">
    <property type="entry name" value="REPLICATION FACTOR C / DNA POLYMERASE III GAMMA-TAU SUBUNIT"/>
    <property type="match status" value="1"/>
</dbReference>
<dbReference type="SUPFAM" id="SSF52540">
    <property type="entry name" value="P-loop containing nucleoside triphosphate hydrolases"/>
    <property type="match status" value="1"/>
</dbReference>
<protein>
    <recommendedName>
        <fullName evidence="1">DNA-directed DNA polymerase</fullName>
        <ecNumber evidence="1">2.7.7.7</ecNumber>
    </recommendedName>
</protein>
<dbReference type="EC" id="2.7.7.7" evidence="1"/>
<gene>
    <name evidence="4" type="ORF">FNZ56_01380</name>
</gene>